<dbReference type="EMBL" id="PDEQ01000005">
    <property type="protein sequence ID" value="PEN13294.1"/>
    <property type="molecule type" value="Genomic_DNA"/>
</dbReference>
<protein>
    <recommendedName>
        <fullName evidence="3">DUF3368 domain-containing protein</fullName>
    </recommendedName>
</protein>
<name>A0A2A8CXI2_9BACT</name>
<reference evidence="1 2" key="1">
    <citation type="submission" date="2017-10" db="EMBL/GenBank/DDBJ databases">
        <title>Draft genome of Longibacter Salinarum.</title>
        <authorList>
            <person name="Goh K.M."/>
            <person name="Shamsir M.S."/>
            <person name="Lim S.W."/>
        </authorList>
    </citation>
    <scope>NUCLEOTIDE SEQUENCE [LARGE SCALE GENOMIC DNA]</scope>
    <source>
        <strain evidence="1 2">KCTC 52045</strain>
    </source>
</reference>
<dbReference type="Proteomes" id="UP000220102">
    <property type="component" value="Unassembled WGS sequence"/>
</dbReference>
<comment type="caution">
    <text evidence="1">The sequence shown here is derived from an EMBL/GenBank/DDBJ whole genome shotgun (WGS) entry which is preliminary data.</text>
</comment>
<accession>A0A2A8CXI2</accession>
<gene>
    <name evidence="1" type="ORF">CRI94_11695</name>
</gene>
<evidence type="ECO:0008006" key="3">
    <source>
        <dbReference type="Google" id="ProtNLM"/>
    </source>
</evidence>
<keyword evidence="2" id="KW-1185">Reference proteome</keyword>
<dbReference type="Pfam" id="PF11848">
    <property type="entry name" value="DUF3368"/>
    <property type="match status" value="1"/>
</dbReference>
<sequence>MVPLAVLKELAAGAFESQAAYLRHYEIGDLIEVRAPSQPKPEDAFTRRLDEGERQAIRLALERGLPLLVEEQAGRVVARELGLKISGIAGQVLRSVRANVLLPAEAKETLVQLKTAGRINRQVFEAVRRAINDAV</sequence>
<dbReference type="InterPro" id="IPR021799">
    <property type="entry name" value="PIN-like_prokaryotic"/>
</dbReference>
<dbReference type="PANTHER" id="PTHR39550:SF1">
    <property type="entry name" value="SLL0658 PROTEIN"/>
    <property type="match status" value="1"/>
</dbReference>
<organism evidence="1 2">
    <name type="scientific">Longibacter salinarum</name>
    <dbReference type="NCBI Taxonomy" id="1850348"/>
    <lineage>
        <taxon>Bacteria</taxon>
        <taxon>Pseudomonadati</taxon>
        <taxon>Rhodothermota</taxon>
        <taxon>Rhodothermia</taxon>
        <taxon>Rhodothermales</taxon>
        <taxon>Salisaetaceae</taxon>
        <taxon>Longibacter</taxon>
    </lineage>
</organism>
<dbReference type="PANTHER" id="PTHR39550">
    <property type="entry name" value="SLL0658 PROTEIN"/>
    <property type="match status" value="1"/>
</dbReference>
<proteinExistence type="predicted"/>
<evidence type="ECO:0000313" key="2">
    <source>
        <dbReference type="Proteomes" id="UP000220102"/>
    </source>
</evidence>
<dbReference type="AlphaFoldDB" id="A0A2A8CXI2"/>
<evidence type="ECO:0000313" key="1">
    <source>
        <dbReference type="EMBL" id="PEN13294.1"/>
    </source>
</evidence>